<proteinExistence type="predicted"/>
<protein>
    <submittedName>
        <fullName evidence="1">Uncharacterized protein</fullName>
    </submittedName>
</protein>
<name>A0A382KE96_9ZZZZ</name>
<gene>
    <name evidence="1" type="ORF">METZ01_LOCUS275704</name>
</gene>
<organism evidence="1">
    <name type="scientific">marine metagenome</name>
    <dbReference type="NCBI Taxonomy" id="408172"/>
    <lineage>
        <taxon>unclassified sequences</taxon>
        <taxon>metagenomes</taxon>
        <taxon>ecological metagenomes</taxon>
    </lineage>
</organism>
<feature type="non-terminal residue" evidence="1">
    <location>
        <position position="147"/>
    </location>
</feature>
<sequence>MCCNRQLEWFQENQVISIRTRSGCEFSLLAVFFFGLALNMPTLQAAPDYAGIRKRLQEKGRVVICVVLADAPQTGSGLSAAPLEQRTRRYRASQQRFLAALGEKGYSLRYRFRYSPVLALELEDETLLDQLSRMESIRNLKVDQQGG</sequence>
<accession>A0A382KE96</accession>
<reference evidence="1" key="1">
    <citation type="submission" date="2018-05" db="EMBL/GenBank/DDBJ databases">
        <authorList>
            <person name="Lanie J.A."/>
            <person name="Ng W.-L."/>
            <person name="Kazmierczak K.M."/>
            <person name="Andrzejewski T.M."/>
            <person name="Davidsen T.M."/>
            <person name="Wayne K.J."/>
            <person name="Tettelin H."/>
            <person name="Glass J.I."/>
            <person name="Rusch D."/>
            <person name="Podicherti R."/>
            <person name="Tsui H.-C.T."/>
            <person name="Winkler M.E."/>
        </authorList>
    </citation>
    <scope>NUCLEOTIDE SEQUENCE</scope>
</reference>
<dbReference type="EMBL" id="UINC01080162">
    <property type="protein sequence ID" value="SVC22850.1"/>
    <property type="molecule type" value="Genomic_DNA"/>
</dbReference>
<evidence type="ECO:0000313" key="1">
    <source>
        <dbReference type="EMBL" id="SVC22850.1"/>
    </source>
</evidence>
<dbReference type="AlphaFoldDB" id="A0A382KE96"/>